<keyword evidence="2" id="KW-1185">Reference proteome</keyword>
<name>A0A1W1WDI5_SULTA</name>
<proteinExistence type="predicted"/>
<dbReference type="AlphaFoldDB" id="A0A1W1WDI5"/>
<protein>
    <submittedName>
        <fullName evidence="1">Uncharacterized protein</fullName>
    </submittedName>
</protein>
<evidence type="ECO:0000313" key="2">
    <source>
        <dbReference type="Proteomes" id="UP000192660"/>
    </source>
</evidence>
<organism evidence="1 2">
    <name type="scientific">Sulfobacillus thermosulfidooxidans (strain DSM 9293 / VKM B-1269 / AT-1)</name>
    <dbReference type="NCBI Taxonomy" id="929705"/>
    <lineage>
        <taxon>Bacteria</taxon>
        <taxon>Bacillati</taxon>
        <taxon>Bacillota</taxon>
        <taxon>Clostridia</taxon>
        <taxon>Eubacteriales</taxon>
        <taxon>Clostridiales Family XVII. Incertae Sedis</taxon>
        <taxon>Sulfobacillus</taxon>
    </lineage>
</organism>
<accession>A0A1W1WDI5</accession>
<dbReference type="Proteomes" id="UP000192660">
    <property type="component" value="Unassembled WGS sequence"/>
</dbReference>
<sequence length="158" mass="17838">MPELEPQLLHVIGDAPEGPWSVFSLPTGDHTAMVSVIIPRSLWLEISRRDPFSSDLSLIERIGRMAILHRLQQTGELETIVVDTDDIQELWKKPDEPWYMTLRRCGQCHEMVPHGEVLEALANALPPNSRGQITVEVLCPSCMVQTSHVLNPWGVVER</sequence>
<dbReference type="OrthoDB" id="2083295at2"/>
<gene>
    <name evidence="1" type="ORF">SAMN00768000_1618</name>
</gene>
<dbReference type="EMBL" id="FWWY01000001">
    <property type="protein sequence ID" value="SMC04378.1"/>
    <property type="molecule type" value="Genomic_DNA"/>
</dbReference>
<evidence type="ECO:0000313" key="1">
    <source>
        <dbReference type="EMBL" id="SMC04378.1"/>
    </source>
</evidence>
<dbReference type="STRING" id="28034.BFX07_01295"/>
<reference evidence="2" key="1">
    <citation type="submission" date="2017-04" db="EMBL/GenBank/DDBJ databases">
        <authorList>
            <person name="Varghese N."/>
            <person name="Submissions S."/>
        </authorList>
    </citation>
    <scope>NUCLEOTIDE SEQUENCE [LARGE SCALE GENOMIC DNA]</scope>
    <source>
        <strain evidence="2">DSM 9293</strain>
    </source>
</reference>
<dbReference type="RefSeq" id="WP_084661220.1">
    <property type="nucleotide sequence ID" value="NZ_FWWY01000001.1"/>
</dbReference>